<evidence type="ECO:0000313" key="3">
    <source>
        <dbReference type="Proteomes" id="UP000054495"/>
    </source>
</evidence>
<evidence type="ECO:0000313" key="2">
    <source>
        <dbReference type="EMBL" id="EPB74802.1"/>
    </source>
</evidence>
<gene>
    <name evidence="2" type="ORF">ANCCEY_06109</name>
</gene>
<protein>
    <submittedName>
        <fullName evidence="2">Uncharacterized protein</fullName>
    </submittedName>
</protein>
<organism evidence="2 3">
    <name type="scientific">Ancylostoma ceylanicum</name>
    <dbReference type="NCBI Taxonomy" id="53326"/>
    <lineage>
        <taxon>Eukaryota</taxon>
        <taxon>Metazoa</taxon>
        <taxon>Ecdysozoa</taxon>
        <taxon>Nematoda</taxon>
        <taxon>Chromadorea</taxon>
        <taxon>Rhabditida</taxon>
        <taxon>Rhabditina</taxon>
        <taxon>Rhabditomorpha</taxon>
        <taxon>Strongyloidea</taxon>
        <taxon>Ancylostomatidae</taxon>
        <taxon>Ancylostomatinae</taxon>
        <taxon>Ancylostoma</taxon>
    </lineage>
</organism>
<evidence type="ECO:0000256" key="1">
    <source>
        <dbReference type="SAM" id="Phobius"/>
    </source>
</evidence>
<keyword evidence="3" id="KW-1185">Reference proteome</keyword>
<dbReference type="EMBL" id="KE124928">
    <property type="protein sequence ID" value="EPB74802.1"/>
    <property type="molecule type" value="Genomic_DNA"/>
</dbReference>
<accession>A0A0D6M4H7</accession>
<sequence length="239" mass="27197">MDLAKTISICRAEQATKTIATKDIRNSSAKVPNSQRMDIRFNEEEIISGELLLGPDQVIFELLHNQDISKKAPHFDADQSCAVDVDMSKVYLDARFLSQVEAAYRLLAFPTQYSMYTVISPIPHLSGQEPVFFKDTPAGQVAPVSRLLAYFSLAERGAHAAGMTWIEVAEQFRCKGRRYIPYKRKGRRGCIWFSNLTITELFALRKFFFVLVVLLHSSIFVLLEGLFITLSWKLLRQLV</sequence>
<keyword evidence="1" id="KW-0812">Transmembrane</keyword>
<dbReference type="AlphaFoldDB" id="A0A0D6M4H7"/>
<name>A0A0D6M4H7_9BILA</name>
<proteinExistence type="predicted"/>
<feature type="transmembrane region" description="Helical" evidence="1">
    <location>
        <begin position="207"/>
        <end position="230"/>
    </location>
</feature>
<dbReference type="Proteomes" id="UP000054495">
    <property type="component" value="Unassembled WGS sequence"/>
</dbReference>
<reference evidence="2 3" key="1">
    <citation type="submission" date="2013-05" db="EMBL/GenBank/DDBJ databases">
        <title>Draft genome of the parasitic nematode Anyclostoma ceylanicum.</title>
        <authorList>
            <person name="Mitreva M."/>
        </authorList>
    </citation>
    <scope>NUCLEOTIDE SEQUENCE [LARGE SCALE GENOMIC DNA]</scope>
</reference>
<keyword evidence="1" id="KW-1133">Transmembrane helix</keyword>
<keyword evidence="1" id="KW-0472">Membrane</keyword>